<proteinExistence type="predicted"/>
<reference evidence="1" key="1">
    <citation type="submission" date="2023-10" db="EMBL/GenBank/DDBJ databases">
        <authorList>
            <person name="Rodriguez Cubillos JULIANA M."/>
            <person name="De Vega J."/>
        </authorList>
    </citation>
    <scope>NUCLEOTIDE SEQUENCE</scope>
</reference>
<sequence>MQAEPTIASGLIRAGALHATAAEPGAAESTIASGLIRAVALHATAAEPEIMFTDDQTYNSLGRHIFDIYIQNRLVLKDFNIAKEAGGGTTGIPFDSVYGLLISAISVDPGFLTLHPRRKREVAYL</sequence>
<evidence type="ECO:0000313" key="2">
    <source>
        <dbReference type="Proteomes" id="UP001177021"/>
    </source>
</evidence>
<name>A0ACB0K5R9_TRIPR</name>
<dbReference type="EMBL" id="CASHSV030000206">
    <property type="protein sequence ID" value="CAJ2652280.1"/>
    <property type="molecule type" value="Genomic_DNA"/>
</dbReference>
<accession>A0ACB0K5R9</accession>
<evidence type="ECO:0000313" key="1">
    <source>
        <dbReference type="EMBL" id="CAJ2652280.1"/>
    </source>
</evidence>
<comment type="caution">
    <text evidence="1">The sequence shown here is derived from an EMBL/GenBank/DDBJ whole genome shotgun (WGS) entry which is preliminary data.</text>
</comment>
<dbReference type="Proteomes" id="UP001177021">
    <property type="component" value="Unassembled WGS sequence"/>
</dbReference>
<organism evidence="1 2">
    <name type="scientific">Trifolium pratense</name>
    <name type="common">Red clover</name>
    <dbReference type="NCBI Taxonomy" id="57577"/>
    <lineage>
        <taxon>Eukaryota</taxon>
        <taxon>Viridiplantae</taxon>
        <taxon>Streptophyta</taxon>
        <taxon>Embryophyta</taxon>
        <taxon>Tracheophyta</taxon>
        <taxon>Spermatophyta</taxon>
        <taxon>Magnoliopsida</taxon>
        <taxon>eudicotyledons</taxon>
        <taxon>Gunneridae</taxon>
        <taxon>Pentapetalae</taxon>
        <taxon>rosids</taxon>
        <taxon>fabids</taxon>
        <taxon>Fabales</taxon>
        <taxon>Fabaceae</taxon>
        <taxon>Papilionoideae</taxon>
        <taxon>50 kb inversion clade</taxon>
        <taxon>NPAAA clade</taxon>
        <taxon>Hologalegina</taxon>
        <taxon>IRL clade</taxon>
        <taxon>Trifolieae</taxon>
        <taxon>Trifolium</taxon>
    </lineage>
</organism>
<keyword evidence="2" id="KW-1185">Reference proteome</keyword>
<protein>
    <submittedName>
        <fullName evidence="1">Uncharacterized protein</fullName>
    </submittedName>
</protein>
<gene>
    <name evidence="1" type="ORF">MILVUS5_LOCUS19783</name>
</gene>